<dbReference type="STRING" id="2903.R1E2V1"/>
<organism evidence="4 5">
    <name type="scientific">Emiliania huxleyi (strain CCMP1516)</name>
    <dbReference type="NCBI Taxonomy" id="280463"/>
    <lineage>
        <taxon>Eukaryota</taxon>
        <taxon>Haptista</taxon>
        <taxon>Haptophyta</taxon>
        <taxon>Prymnesiophyceae</taxon>
        <taxon>Isochrysidales</taxon>
        <taxon>Noelaerhabdaceae</taxon>
        <taxon>Emiliania</taxon>
    </lineage>
</organism>
<dbReference type="Pfam" id="PF00233">
    <property type="entry name" value="PDEase_I"/>
    <property type="match status" value="1"/>
</dbReference>
<reference evidence="5" key="1">
    <citation type="journal article" date="2013" name="Nature">
        <title>Pan genome of the phytoplankton Emiliania underpins its global distribution.</title>
        <authorList>
            <person name="Read B.A."/>
            <person name="Kegel J."/>
            <person name="Klute M.J."/>
            <person name="Kuo A."/>
            <person name="Lefebvre S.C."/>
            <person name="Maumus F."/>
            <person name="Mayer C."/>
            <person name="Miller J."/>
            <person name="Monier A."/>
            <person name="Salamov A."/>
            <person name="Young J."/>
            <person name="Aguilar M."/>
            <person name="Claverie J.M."/>
            <person name="Frickenhaus S."/>
            <person name="Gonzalez K."/>
            <person name="Herman E.K."/>
            <person name="Lin Y.C."/>
            <person name="Napier J."/>
            <person name="Ogata H."/>
            <person name="Sarno A.F."/>
            <person name="Shmutz J."/>
            <person name="Schroeder D."/>
            <person name="de Vargas C."/>
            <person name="Verret F."/>
            <person name="von Dassow P."/>
            <person name="Valentin K."/>
            <person name="Van de Peer Y."/>
            <person name="Wheeler G."/>
            <person name="Dacks J.B."/>
            <person name="Delwiche C.F."/>
            <person name="Dyhrman S.T."/>
            <person name="Glockner G."/>
            <person name="John U."/>
            <person name="Richards T."/>
            <person name="Worden A.Z."/>
            <person name="Zhang X."/>
            <person name="Grigoriev I.V."/>
            <person name="Allen A.E."/>
            <person name="Bidle K."/>
            <person name="Borodovsky M."/>
            <person name="Bowler C."/>
            <person name="Brownlee C."/>
            <person name="Cock J.M."/>
            <person name="Elias M."/>
            <person name="Gladyshev V.N."/>
            <person name="Groth M."/>
            <person name="Guda C."/>
            <person name="Hadaegh A."/>
            <person name="Iglesias-Rodriguez M.D."/>
            <person name="Jenkins J."/>
            <person name="Jones B.M."/>
            <person name="Lawson T."/>
            <person name="Leese F."/>
            <person name="Lindquist E."/>
            <person name="Lobanov A."/>
            <person name="Lomsadze A."/>
            <person name="Malik S.B."/>
            <person name="Marsh M.E."/>
            <person name="Mackinder L."/>
            <person name="Mock T."/>
            <person name="Mueller-Roeber B."/>
            <person name="Pagarete A."/>
            <person name="Parker M."/>
            <person name="Probert I."/>
            <person name="Quesneville H."/>
            <person name="Raines C."/>
            <person name="Rensing S.A."/>
            <person name="Riano-Pachon D.M."/>
            <person name="Richier S."/>
            <person name="Rokitta S."/>
            <person name="Shiraiwa Y."/>
            <person name="Soanes D.M."/>
            <person name="van der Giezen M."/>
            <person name="Wahlund T.M."/>
            <person name="Williams B."/>
            <person name="Wilson W."/>
            <person name="Wolfe G."/>
            <person name="Wurch L.L."/>
        </authorList>
    </citation>
    <scope>NUCLEOTIDE SEQUENCE</scope>
</reference>
<dbReference type="SUPFAM" id="SSF109604">
    <property type="entry name" value="HD-domain/PDEase-like"/>
    <property type="match status" value="1"/>
</dbReference>
<dbReference type="InterPro" id="IPR036971">
    <property type="entry name" value="PDEase_catalytic_dom_sf"/>
</dbReference>
<dbReference type="PANTHER" id="PTHR11347">
    <property type="entry name" value="CYCLIC NUCLEOTIDE PHOSPHODIESTERASE"/>
    <property type="match status" value="1"/>
</dbReference>
<dbReference type="GO" id="GO:0007165">
    <property type="term" value="P:signal transduction"/>
    <property type="evidence" value="ECO:0007669"/>
    <property type="project" value="InterPro"/>
</dbReference>
<sequence>MVLATDFEKHASVLSKFTALVSSNSFMEAGDEHCARRRQEATPAKPLFCSRPDWGVCRPCAAPGGASTLEVEEERRLILQILIKTADLGNLSKGCDYCLAFTDGVMKEFFSQGDRERSLGLPLTPGYQRESADVASSQLAFYRFIVEPLYSAVDNLVPAGELLSNLEHMRTEWEAKRQASLEDQLAWLRTSRERIV</sequence>
<reference evidence="4" key="2">
    <citation type="submission" date="2024-10" db="UniProtKB">
        <authorList>
            <consortium name="EnsemblProtists"/>
        </authorList>
    </citation>
    <scope>IDENTIFICATION</scope>
</reference>
<evidence type="ECO:0000313" key="5">
    <source>
        <dbReference type="Proteomes" id="UP000013827"/>
    </source>
</evidence>
<keyword evidence="1" id="KW-0479">Metal-binding</keyword>
<evidence type="ECO:0000259" key="3">
    <source>
        <dbReference type="PROSITE" id="PS51845"/>
    </source>
</evidence>
<evidence type="ECO:0000313" key="4">
    <source>
        <dbReference type="EnsemblProtists" id="EOD17346"/>
    </source>
</evidence>
<dbReference type="Gene3D" id="1.10.1300.10">
    <property type="entry name" value="3'5'-cyclic nucleotide phosphodiesterase, catalytic domain"/>
    <property type="match status" value="1"/>
</dbReference>
<dbReference type="RefSeq" id="XP_005769775.1">
    <property type="nucleotide sequence ID" value="XM_005769718.1"/>
</dbReference>
<keyword evidence="5" id="KW-1185">Reference proteome</keyword>
<name>A0A0D3J1G1_EMIH1</name>
<dbReference type="EnsemblProtists" id="EOD17346">
    <property type="protein sequence ID" value="EOD17346"/>
    <property type="gene ID" value="EMIHUDRAFT_436369"/>
</dbReference>
<dbReference type="AlphaFoldDB" id="A0A0D3J1G1"/>
<dbReference type="InterPro" id="IPR002073">
    <property type="entry name" value="PDEase_catalytic_dom"/>
</dbReference>
<dbReference type="GeneID" id="17263496"/>
<dbReference type="PaxDb" id="2903-EOD17346"/>
<dbReference type="PROSITE" id="PS51845">
    <property type="entry name" value="PDEASE_I_2"/>
    <property type="match status" value="1"/>
</dbReference>
<feature type="domain" description="PDEase" evidence="3">
    <location>
        <begin position="1"/>
        <end position="180"/>
    </location>
</feature>
<dbReference type="HOGENOM" id="CLU_1392487_0_0_1"/>
<proteinExistence type="predicted"/>
<dbReference type="GO" id="GO:0046872">
    <property type="term" value="F:metal ion binding"/>
    <property type="evidence" value="ECO:0007669"/>
    <property type="project" value="UniProtKB-KW"/>
</dbReference>
<evidence type="ECO:0000256" key="1">
    <source>
        <dbReference type="ARBA" id="ARBA00022723"/>
    </source>
</evidence>
<accession>A0A0D3J1G1</accession>
<dbReference type="eggNOG" id="KOG3688">
    <property type="taxonomic scope" value="Eukaryota"/>
</dbReference>
<evidence type="ECO:0000256" key="2">
    <source>
        <dbReference type="ARBA" id="ARBA00022801"/>
    </source>
</evidence>
<dbReference type="KEGG" id="ehx:EMIHUDRAFT_436369"/>
<dbReference type="Proteomes" id="UP000013827">
    <property type="component" value="Unassembled WGS sequence"/>
</dbReference>
<dbReference type="GO" id="GO:0004114">
    <property type="term" value="F:3',5'-cyclic-nucleotide phosphodiesterase activity"/>
    <property type="evidence" value="ECO:0007669"/>
    <property type="project" value="InterPro"/>
</dbReference>
<keyword evidence="2" id="KW-0378">Hydrolase</keyword>
<protein>
    <recommendedName>
        <fullName evidence="3">PDEase domain-containing protein</fullName>
    </recommendedName>
</protein>